<dbReference type="AlphaFoldDB" id="A0A8A1L8A5"/>
<dbReference type="Proteomes" id="UP000663419">
    <property type="component" value="Chromosome 1"/>
</dbReference>
<sequence length="132" mass="14373">MLSDLSFTHQCHRCALLLYADSFSTFRNVGDCYIHTGTRLPTNTLSLFDTPSLDTLRADTARRPVWENDGGQPCNEGYPSANSTSLCVIIGRARKAARAWVCERPGGGRCGFHMGTMDQRGGKGESGWVGDA</sequence>
<dbReference type="EMBL" id="CP069102">
    <property type="protein sequence ID" value="QSS49791.1"/>
    <property type="molecule type" value="Genomic_DNA"/>
</dbReference>
<accession>A0A8A1L8A5</accession>
<reference evidence="1" key="1">
    <citation type="submission" date="2021-01" db="EMBL/GenBank/DDBJ databases">
        <title>Chromosome-level genome assembly of a human fungal pathogen reveals clustering of transcriptionally co-regulated genes.</title>
        <authorList>
            <person name="Voorhies M."/>
            <person name="Cohen S."/>
            <person name="Shea T.P."/>
            <person name="Petrus S."/>
            <person name="Munoz J.F."/>
            <person name="Poplawski S."/>
            <person name="Goldman W.E."/>
            <person name="Michael T."/>
            <person name="Cuomo C.A."/>
            <person name="Sil A."/>
            <person name="Beyhan S."/>
        </authorList>
    </citation>
    <scope>NUCLEOTIDE SEQUENCE</scope>
    <source>
        <strain evidence="1">H88</strain>
    </source>
</reference>
<evidence type="ECO:0000313" key="2">
    <source>
        <dbReference type="Proteomes" id="UP000663419"/>
    </source>
</evidence>
<organism evidence="1 2">
    <name type="scientific">Ajellomyces capsulatus (strain H88)</name>
    <name type="common">Darling's disease fungus</name>
    <name type="synonym">Histoplasma capsulatum</name>
    <dbReference type="NCBI Taxonomy" id="544711"/>
    <lineage>
        <taxon>Eukaryota</taxon>
        <taxon>Fungi</taxon>
        <taxon>Dikarya</taxon>
        <taxon>Ascomycota</taxon>
        <taxon>Pezizomycotina</taxon>
        <taxon>Eurotiomycetes</taxon>
        <taxon>Eurotiomycetidae</taxon>
        <taxon>Onygenales</taxon>
        <taxon>Ajellomycetaceae</taxon>
        <taxon>Histoplasma</taxon>
    </lineage>
</organism>
<evidence type="ECO:0000313" key="1">
    <source>
        <dbReference type="EMBL" id="QSS49791.1"/>
    </source>
</evidence>
<keyword evidence="1" id="KW-0489">Methyltransferase</keyword>
<dbReference type="GO" id="GO:0032259">
    <property type="term" value="P:methylation"/>
    <property type="evidence" value="ECO:0007669"/>
    <property type="project" value="UniProtKB-KW"/>
</dbReference>
<proteinExistence type="predicted"/>
<dbReference type="GO" id="GO:0008168">
    <property type="term" value="F:methyltransferase activity"/>
    <property type="evidence" value="ECO:0007669"/>
    <property type="project" value="UniProtKB-KW"/>
</dbReference>
<protein>
    <submittedName>
        <fullName evidence="1">Leucine carboxyl methyltransferase, C3HC4 type (RING finger) zinc finger containing protein</fullName>
    </submittedName>
</protein>
<keyword evidence="1" id="KW-0808">Transferase</keyword>
<gene>
    <name evidence="1" type="ORF">I7I53_10246</name>
</gene>
<dbReference type="VEuPathDB" id="FungiDB:I7I53_10246"/>
<name>A0A8A1L8A5_AJEC8</name>